<dbReference type="AlphaFoldDB" id="A0A5B7GKT6"/>
<comment type="caution">
    <text evidence="1">The sequence shown here is derived from an EMBL/GenBank/DDBJ whole genome shotgun (WGS) entry which is preliminary data.</text>
</comment>
<protein>
    <submittedName>
        <fullName evidence="1">Uncharacterized protein</fullName>
    </submittedName>
</protein>
<evidence type="ECO:0000313" key="2">
    <source>
        <dbReference type="Proteomes" id="UP000324222"/>
    </source>
</evidence>
<sequence>MHDNDDKRIWEAIDWQGQYRESRGEEIAPSYEEFKEFFESAYNPQKMEVLNTGGFMTDVYMPELDDPIQVQEVKAQIDTMKPNKSCGPDGLSPVSYGCESWLNGDLKPVEKLYN</sequence>
<organism evidence="1 2">
    <name type="scientific">Portunus trituberculatus</name>
    <name type="common">Swimming crab</name>
    <name type="synonym">Neptunus trituberculatus</name>
    <dbReference type="NCBI Taxonomy" id="210409"/>
    <lineage>
        <taxon>Eukaryota</taxon>
        <taxon>Metazoa</taxon>
        <taxon>Ecdysozoa</taxon>
        <taxon>Arthropoda</taxon>
        <taxon>Crustacea</taxon>
        <taxon>Multicrustacea</taxon>
        <taxon>Malacostraca</taxon>
        <taxon>Eumalacostraca</taxon>
        <taxon>Eucarida</taxon>
        <taxon>Decapoda</taxon>
        <taxon>Pleocyemata</taxon>
        <taxon>Brachyura</taxon>
        <taxon>Eubrachyura</taxon>
        <taxon>Portunoidea</taxon>
        <taxon>Portunidae</taxon>
        <taxon>Portuninae</taxon>
        <taxon>Portunus</taxon>
    </lineage>
</organism>
<proteinExistence type="predicted"/>
<name>A0A5B7GKT6_PORTR</name>
<evidence type="ECO:0000313" key="1">
    <source>
        <dbReference type="EMBL" id="MPC58123.1"/>
    </source>
</evidence>
<keyword evidence="2" id="KW-1185">Reference proteome</keyword>
<dbReference type="EMBL" id="VSRR010015395">
    <property type="protein sequence ID" value="MPC58123.1"/>
    <property type="molecule type" value="Genomic_DNA"/>
</dbReference>
<reference evidence="1 2" key="1">
    <citation type="submission" date="2019-05" db="EMBL/GenBank/DDBJ databases">
        <title>Another draft genome of Portunus trituberculatus and its Hox gene families provides insights of decapod evolution.</title>
        <authorList>
            <person name="Jeong J.-H."/>
            <person name="Song I."/>
            <person name="Kim S."/>
            <person name="Choi T."/>
            <person name="Kim D."/>
            <person name="Ryu S."/>
            <person name="Kim W."/>
        </authorList>
    </citation>
    <scope>NUCLEOTIDE SEQUENCE [LARGE SCALE GENOMIC DNA]</scope>
    <source>
        <tissue evidence="1">Muscle</tissue>
    </source>
</reference>
<gene>
    <name evidence="1" type="ORF">E2C01_052118</name>
</gene>
<dbReference type="Proteomes" id="UP000324222">
    <property type="component" value="Unassembled WGS sequence"/>
</dbReference>
<dbReference type="OrthoDB" id="1421278at2759"/>
<accession>A0A5B7GKT6</accession>